<feature type="region of interest" description="Disordered" evidence="1">
    <location>
        <begin position="199"/>
        <end position="332"/>
    </location>
</feature>
<dbReference type="Proteomes" id="UP000245942">
    <property type="component" value="Unassembled WGS sequence"/>
</dbReference>
<evidence type="ECO:0000256" key="1">
    <source>
        <dbReference type="SAM" id="MobiDB-lite"/>
    </source>
</evidence>
<name>A0A316U7E3_9BASI</name>
<dbReference type="OrthoDB" id="3366300at2759"/>
<gene>
    <name evidence="2" type="ORF">BCV69DRAFT_294019</name>
</gene>
<organism evidence="2 3">
    <name type="scientific">Pseudomicrostroma glucosiphilum</name>
    <dbReference type="NCBI Taxonomy" id="1684307"/>
    <lineage>
        <taxon>Eukaryota</taxon>
        <taxon>Fungi</taxon>
        <taxon>Dikarya</taxon>
        <taxon>Basidiomycota</taxon>
        <taxon>Ustilaginomycotina</taxon>
        <taxon>Exobasidiomycetes</taxon>
        <taxon>Microstromatales</taxon>
        <taxon>Microstromatales incertae sedis</taxon>
        <taxon>Pseudomicrostroma</taxon>
    </lineage>
</organism>
<feature type="region of interest" description="Disordered" evidence="1">
    <location>
        <begin position="92"/>
        <end position="113"/>
    </location>
</feature>
<feature type="region of interest" description="Disordered" evidence="1">
    <location>
        <begin position="1"/>
        <end position="66"/>
    </location>
</feature>
<feature type="region of interest" description="Disordered" evidence="1">
    <location>
        <begin position="348"/>
        <end position="369"/>
    </location>
</feature>
<sequence>MSNSHAMVPSTPGQSSITRSSSFRDASSTLASGSKTVRWAQEQQSNAVAPSASTSTQARVATTSSAVSTPVKRAISSVASAVTPVSATVAKSAPPQSSISASPAASPSPRASPASLRTRVKWNAGALVAISVLPRLDVSKKTYWSLLDAVYATLGGRSDQKVDGAAAWLKWALVIVFLVNLLEALALLQFSKPHFDTSATKPIGLTQPPRVGGPVTASAIPPPPPASSARSRGLSEARYSPHSPLKASLEAAGRSVSGNFNSSSPAQSSPLNPSGLPSANVRAGSVAGRRLPSAPPTSGSSPLAAYLARKGTPREQERSVSSDFDGVGDLSSESIEVDRALRALSNSYMRSSSAAAAAAPPQTPVSHAR</sequence>
<protein>
    <submittedName>
        <fullName evidence="2">Uncharacterized protein</fullName>
    </submittedName>
</protein>
<dbReference type="GeneID" id="37015594"/>
<dbReference type="EMBL" id="KZ819328">
    <property type="protein sequence ID" value="PWN20273.1"/>
    <property type="molecule type" value="Genomic_DNA"/>
</dbReference>
<evidence type="ECO:0000313" key="3">
    <source>
        <dbReference type="Proteomes" id="UP000245942"/>
    </source>
</evidence>
<evidence type="ECO:0000313" key="2">
    <source>
        <dbReference type="EMBL" id="PWN20273.1"/>
    </source>
</evidence>
<dbReference type="AlphaFoldDB" id="A0A316U7E3"/>
<keyword evidence="3" id="KW-1185">Reference proteome</keyword>
<dbReference type="STRING" id="1684307.A0A316U7E3"/>
<dbReference type="RefSeq" id="XP_025347433.1">
    <property type="nucleotide sequence ID" value="XM_025493860.1"/>
</dbReference>
<feature type="compositionally biased region" description="Polar residues" evidence="1">
    <location>
        <begin position="256"/>
        <end position="277"/>
    </location>
</feature>
<accession>A0A316U7E3</accession>
<proteinExistence type="predicted"/>
<reference evidence="2 3" key="1">
    <citation type="journal article" date="2018" name="Mol. Biol. Evol.">
        <title>Broad Genomic Sampling Reveals a Smut Pathogenic Ancestry of the Fungal Clade Ustilaginomycotina.</title>
        <authorList>
            <person name="Kijpornyongpan T."/>
            <person name="Mondo S.J."/>
            <person name="Barry K."/>
            <person name="Sandor L."/>
            <person name="Lee J."/>
            <person name="Lipzen A."/>
            <person name="Pangilinan J."/>
            <person name="LaButti K."/>
            <person name="Hainaut M."/>
            <person name="Henrissat B."/>
            <person name="Grigoriev I.V."/>
            <person name="Spatafora J.W."/>
            <person name="Aime M.C."/>
        </authorList>
    </citation>
    <scope>NUCLEOTIDE SEQUENCE [LARGE SCALE GENOMIC DNA]</scope>
    <source>
        <strain evidence="2 3">MCA 4718</strain>
    </source>
</reference>